<protein>
    <recommendedName>
        <fullName evidence="2">Protein CPL1-like domain-containing protein</fullName>
    </recommendedName>
</protein>
<dbReference type="AlphaFoldDB" id="A0AAF0YHZ4"/>
<feature type="chain" id="PRO_5042071758" description="Protein CPL1-like domain-containing protein" evidence="1">
    <location>
        <begin position="19"/>
        <end position="297"/>
    </location>
</feature>
<name>A0AAF0YHZ4_9TREE</name>
<gene>
    <name evidence="3" type="ORF">LOC62_07G009485</name>
</gene>
<feature type="domain" description="Protein CPL1-like" evidence="2">
    <location>
        <begin position="229"/>
        <end position="289"/>
    </location>
</feature>
<keyword evidence="1" id="KW-0732">Signal</keyword>
<organism evidence="3 4">
    <name type="scientific">Vanrija pseudolonga</name>
    <dbReference type="NCBI Taxonomy" id="143232"/>
    <lineage>
        <taxon>Eukaryota</taxon>
        <taxon>Fungi</taxon>
        <taxon>Dikarya</taxon>
        <taxon>Basidiomycota</taxon>
        <taxon>Agaricomycotina</taxon>
        <taxon>Tremellomycetes</taxon>
        <taxon>Trichosporonales</taxon>
        <taxon>Trichosporonaceae</taxon>
        <taxon>Vanrija</taxon>
    </lineage>
</organism>
<dbReference type="Proteomes" id="UP000827549">
    <property type="component" value="Chromosome 7"/>
</dbReference>
<evidence type="ECO:0000313" key="4">
    <source>
        <dbReference type="Proteomes" id="UP000827549"/>
    </source>
</evidence>
<dbReference type="EMBL" id="CP086720">
    <property type="protein sequence ID" value="WOO85997.1"/>
    <property type="molecule type" value="Genomic_DNA"/>
</dbReference>
<feature type="signal peptide" evidence="1">
    <location>
        <begin position="1"/>
        <end position="18"/>
    </location>
</feature>
<evidence type="ECO:0000256" key="1">
    <source>
        <dbReference type="SAM" id="SignalP"/>
    </source>
</evidence>
<dbReference type="GeneID" id="87812646"/>
<accession>A0AAF0YHZ4</accession>
<dbReference type="RefSeq" id="XP_062632023.1">
    <property type="nucleotide sequence ID" value="XM_062776039.1"/>
</dbReference>
<dbReference type="InterPro" id="IPR048661">
    <property type="entry name" value="CPL1-like"/>
</dbReference>
<dbReference type="Pfam" id="PF21671">
    <property type="entry name" value="CPL1-like"/>
    <property type="match status" value="1"/>
</dbReference>
<dbReference type="PANTHER" id="PTHR35192:SF2">
    <property type="entry name" value="APPLE DOMAIN-CONTAINING PROTEIN"/>
    <property type="match status" value="1"/>
</dbReference>
<dbReference type="InterPro" id="IPR038955">
    <property type="entry name" value="PriA/CPL1_fungi"/>
</dbReference>
<dbReference type="PANTHER" id="PTHR35192">
    <property type="entry name" value="PROTEIN, PUTATIVE-RELATED"/>
    <property type="match status" value="1"/>
</dbReference>
<sequence>MLVKFIAFAAVLAASVSAATAPVYAGCVDSAPAGAVRRIGVLTHEQCLTACAGSKFSYFRPASPVCFCHDIGPAGTDLRPAPSTDGACGVNRMLVEKLLTSYTFQGCAAADGMTYYDDPFGAPVSDVLQCFNYCNDNSHVQFWVFAVFYAGGKPGGPNTGPWCQCSTSTSYDVVPCDSSTAYNYNLERIASASWVVRRADKRRLGGSSRNALCPGTKEACLVYEGSGGFECLDTTSELESCGGCRYGALGGNATAVGEDCTVTPGAVEGATSCISGECVAFACLPGWTLIDGRCWEA</sequence>
<keyword evidence="4" id="KW-1185">Reference proteome</keyword>
<evidence type="ECO:0000313" key="3">
    <source>
        <dbReference type="EMBL" id="WOO85997.1"/>
    </source>
</evidence>
<evidence type="ECO:0000259" key="2">
    <source>
        <dbReference type="Pfam" id="PF21671"/>
    </source>
</evidence>
<reference evidence="3" key="1">
    <citation type="submission" date="2023-10" db="EMBL/GenBank/DDBJ databases">
        <authorList>
            <person name="Noh H."/>
        </authorList>
    </citation>
    <scope>NUCLEOTIDE SEQUENCE</scope>
    <source>
        <strain evidence="3">DUCC4014</strain>
    </source>
</reference>
<proteinExistence type="predicted"/>